<dbReference type="Gene3D" id="2.20.130.20">
    <property type="match status" value="3"/>
</dbReference>
<dbReference type="SMART" id="SM01359">
    <property type="entry name" value="A2M_N_2"/>
    <property type="match status" value="2"/>
</dbReference>
<dbReference type="GO" id="GO:0002376">
    <property type="term" value="P:immune system process"/>
    <property type="evidence" value="ECO:0007669"/>
    <property type="project" value="UniProtKB-KW"/>
</dbReference>
<feature type="domain" description="Alpha-2-macroglobulin bait region" evidence="11">
    <location>
        <begin position="405"/>
        <end position="537"/>
    </location>
</feature>
<dbReference type="SMART" id="SM01419">
    <property type="entry name" value="Thiol-ester_cl"/>
    <property type="match status" value="2"/>
</dbReference>
<dbReference type="SMART" id="SM01360">
    <property type="entry name" value="A2M"/>
    <property type="match status" value="2"/>
</dbReference>
<evidence type="ECO:0000256" key="6">
    <source>
        <dbReference type="ARBA" id="ARBA00023157"/>
    </source>
</evidence>
<dbReference type="Pfam" id="PF17789">
    <property type="entry name" value="MG4"/>
    <property type="match status" value="2"/>
</dbReference>
<sequence length="2637" mass="298758">VLVVGPKYIRANQDYTLVITNINSNQTKVDLIVKLEGETDNGLNVLNVTKTVDVRRNMNRMINFNMPENLAEGNYKITIDGHQGFSFHKVAELVYLSKSISGLIQVDKPVFKPGDMVNFRVIVLDTELKPPARVKSVYVTIRDPQRNEIRKWPTAKLYAGVFEGYLQIAPTAMLGIWNILVQVEGEELVSKTFEVKEYVLSTFDVQVMPSVIPLEEHQAVNLTIEANYHFRKPVQGVAKVELYLEDDKLNQKKELTVYGKGQVELRFDNFALDADQQDVRVKVTFIEQYTNRTVVKLSQITIYKDAYRVELIKESPQFHSGIPFKCVLQFTHHDGTPATGITGKVEVSGIGFETTATSDNDGLIKLELQPNEDIESMDVSFVNNNDGFVFEHNLDRDEFATNAYIKIELKSPIKLNKLMRFTVTCTERMTFFVYYVASKGNIIDAGFMRPNRQKKYSLQLNATEKMIPKAKILVATLVNRTMVNDIVDIDFQGFRNNFDLSIDEQEIKPGRQIELSMSGRPGAYVGLAAYDKALLLFNKNHDLFWEDIGQVFDGFHSYDTNEFDLFHNMGLFARMDNIMFDESNDKSARSGQKADGTVFRKQFLESWLWKTGIIGSSGSLKMIEVVPDTTTSWYLTGFSIDPVYGLGIIKKPIELTTVQPLIVMESLPYSIKRGEAIEIQFIVISNLQEEYTVDVTLYNENNEMEFIGHVSYTKSVSVPPKVGKPVSFLVKAKKLGEMMVRVKASIAIGLATDALEKVIRVMPESLVQSGIESFGFFWDTHQNREFLVKPNIDKKADNGSIEIELRINPSTLKSNDIVPAANLLIKVKENLNDLRTVTPTCKNVIRLALNFAVTDYLIACGPKEQNLPENAVNVLSKEYMLLMTCLNSNGLFDSVQNTVSKIFYTAFVANTLNTAPKNVRQTSNVKLEKAFDWLASRQQRFGSFKEAESDPHYKRSEIALTSYVLAAMLENESAKVKHALVIEMGMRFLSKQLELITSANDLAIATYAMMLYGHSLKNAAFEKLIDMSTITNNGAERYWNTSNSVEATSYALLSHVVANKLLGALPIMRWLVNQRSEIDSVSGQQNTYIRLKALSSIAKKVAPNRNDYHVQVRYKKNTKWFRFDSYASDAINITIPQDVRKIEITVMGTGAGLLEVMYKYRLNLVNFEHRFQLDLLKQNTSSDNELRLNVCANYIPTLRDSRSNMALIEVTLPSGYAVDRNPISEQTTENPIQHIEIRYGGTSVVLYFGNMGSERNCFTVTAYRRFKVALNRPAYVVVYDYYDINQNAIKVYEVDKQNVCEICVEGDCTAELLVMGPKCIRDNQNYTLTISNFYSNPSKLDLMVKLEGKNDNGLSVLNVTKMIDVPCKSIRMINFSIPDSLSSGNYKITIDGLQGFNFHEEAELVYLSKSISGVIQIDKPVIKPGDTVIFRVIVLDTALKPPVRVKFVNVIIRDPNDNVIRRWPAAELYAGVFESILQIALTSLLGVWNITVQVEGAEIASKTFEVKKDVFSWFDVHIKPSVIPLEEHQALNLTIEAKYPFGKPVQGVAKVELYLEGDRLDLSKDINVNGSEQVMLAFNGGLELNNEQQDVRVKVVVVEQDTDRTVMKEQSISVHKYPYRLTIVKDTLQFRPGHHFNCTVLLTYHDGSPARNVSLLVEATGEGVEHEQTYFTQHDGSINVLLHPTLSTQEVYLTISEKKYDLLYMKKLHSVQPLTNITMKLQLRFPMKQNEPIMLLATCSERMTFLAYYVVSKSKIVDAGYIGQFRQKKFVFEISATEKMLPKATIYVTSAFENILIWDALEIDLKPLSNDLEIRVNKSKAKPGQKIELELKGRPSAYVGLATYDKGLLAFSNQQDPFWEDVTQLFDYSHEDDQTELNGFHGEGVFLKISGGFQLGNTLKVTKRTVKDVAPPLVYQASLERNCMKSWLWKNVIIGSSGTLKLADVFPETITSWTLTGFSIDPIYGLSIIRKPIELTTVQPFLIVDYLPYSVKRRKEVMLQFALFNNFEQDHTVDVTLYNMNNDMEILGRPVTDQSYTKTVSVPPKVLFPVSFLVKAQKLGEMADHVTASIANGLETDTLEKVIRVMPESLVQPRMDRRFFYFNDYKNLTFLMYLDIIKKADNGSIKIEFRLNPNLLTVVIKNLDHLLALSAGTGEDNMVKFVPNVLVLDYLHAIGSKEQHLIDKATNMVRQGYQNQMRYCQKDGSFGLWENTGGSTFLTTFVATTMQTASKYIVEIDAEIVDRALDWLASKQHSSGRFDEVGAVFHKDMKGGLRDGVALTSFVLTALLENNIAKVKYAEVIQKGMTYLSNQFGSINNAYDLSIATYAMMLNGHIMKEESLDKLIDMSFIDADKNERFWNTLIPIETTAYALLSFVMAEKYTDGIPVMNWLVNQRYVTGSFPNTQDTFVGLKALTKMAEKISPSRNDYTVQLKYGKDSRIFRINSKHIDVQNIVDIPEDTRKIDINVRGIGFGLLELIYQYDLNLVKFENRFKLDLEKQNTGSDKMILNVCASFIPMYLQSQSNMALIEVTLPSGYVVDRNPISEQMTVNPIKKIETRYGGTSVVVYYDNMDDKKHCFTVSAHRQQMPTLRRPAYVVVYDYYDTNINAIKMYQLEGLSACEISGEVDCSEVCKTKGQV</sequence>
<evidence type="ECO:0000256" key="7">
    <source>
        <dbReference type="ARBA" id="ARBA00023180"/>
    </source>
</evidence>
<evidence type="ECO:0000313" key="15">
    <source>
        <dbReference type="Proteomes" id="UP000075840"/>
    </source>
</evidence>
<keyword evidence="7" id="KW-0325">Glycoprotein</keyword>
<proteinExistence type="predicted"/>
<evidence type="ECO:0000313" key="14">
    <source>
        <dbReference type="EnsemblMetazoa" id="AARA008890-PA"/>
    </source>
</evidence>
<dbReference type="Gene3D" id="2.60.40.1940">
    <property type="match status" value="2"/>
</dbReference>
<evidence type="ECO:0000259" key="11">
    <source>
        <dbReference type="SMART" id="SM01359"/>
    </source>
</evidence>
<evidence type="ECO:0000256" key="10">
    <source>
        <dbReference type="ARBA" id="ARBA00078071"/>
    </source>
</evidence>
<evidence type="ECO:0000256" key="9">
    <source>
        <dbReference type="ARBA" id="ARBA00063781"/>
    </source>
</evidence>
<protein>
    <recommendedName>
        <fullName evidence="10">TEP1-F</fullName>
    </recommendedName>
</protein>
<organism evidence="14 15">
    <name type="scientific">Anopheles arabiensis</name>
    <name type="common">Mosquito</name>
    <dbReference type="NCBI Taxonomy" id="7173"/>
    <lineage>
        <taxon>Eukaryota</taxon>
        <taxon>Metazoa</taxon>
        <taxon>Ecdysozoa</taxon>
        <taxon>Arthropoda</taxon>
        <taxon>Hexapoda</taxon>
        <taxon>Insecta</taxon>
        <taxon>Pterygota</taxon>
        <taxon>Neoptera</taxon>
        <taxon>Endopterygota</taxon>
        <taxon>Diptera</taxon>
        <taxon>Nematocera</taxon>
        <taxon>Culicoidea</taxon>
        <taxon>Culicidae</taxon>
        <taxon>Anophelinae</taxon>
        <taxon>Anopheles</taxon>
    </lineage>
</organism>
<comment type="subcellular location">
    <subcellularLocation>
        <location evidence="1">Secreted</location>
    </subcellularLocation>
</comment>
<feature type="domain" description="Alpha-2-macroglobulin" evidence="12">
    <location>
        <begin position="1926"/>
        <end position="2017"/>
    </location>
</feature>
<keyword evidence="15" id="KW-1185">Reference proteome</keyword>
<dbReference type="InterPro" id="IPR036595">
    <property type="entry name" value="A-macroglobulin_rcpt-bd_sf"/>
</dbReference>
<dbReference type="PANTHER" id="PTHR11412">
    <property type="entry name" value="MACROGLOBULIN / COMPLEMENT"/>
    <property type="match status" value="1"/>
</dbReference>
<dbReference type="Pfam" id="PF07703">
    <property type="entry name" value="A2M_BRD"/>
    <property type="match status" value="2"/>
</dbReference>
<feature type="domain" description="Alpha-macroglobulin receptor-binding" evidence="13">
    <location>
        <begin position="2522"/>
        <end position="2611"/>
    </location>
</feature>
<dbReference type="PANTHER" id="PTHR11412:SF136">
    <property type="entry name" value="CD109 ANTIGEN"/>
    <property type="match status" value="1"/>
</dbReference>
<dbReference type="InterPro" id="IPR011625">
    <property type="entry name" value="A2M_N_BRD"/>
</dbReference>
<dbReference type="Pfam" id="PF07677">
    <property type="entry name" value="A2M_recep"/>
    <property type="match status" value="2"/>
</dbReference>
<dbReference type="InterPro" id="IPR049135">
    <property type="entry name" value="TEP1_CUB2"/>
</dbReference>
<dbReference type="GO" id="GO:0005615">
    <property type="term" value="C:extracellular space"/>
    <property type="evidence" value="ECO:0007669"/>
    <property type="project" value="InterPro"/>
</dbReference>
<dbReference type="SUPFAM" id="SSF49410">
    <property type="entry name" value="Alpha-macroglobulin receptor domain"/>
    <property type="match status" value="2"/>
</dbReference>
<dbReference type="Proteomes" id="UP000075840">
    <property type="component" value="Unassembled WGS sequence"/>
</dbReference>
<name>A0A182I5N8_ANOAR</name>
<keyword evidence="3" id="KW-0732">Signal</keyword>
<dbReference type="Gene3D" id="2.60.40.10">
    <property type="entry name" value="Immunoglobulins"/>
    <property type="match status" value="4"/>
</dbReference>
<dbReference type="InterPro" id="IPR001599">
    <property type="entry name" value="Macroglobln_a2"/>
</dbReference>
<feature type="domain" description="Alpha-2-macroglobulin bait region" evidence="11">
    <location>
        <begin position="1721"/>
        <end position="1851"/>
    </location>
</feature>
<dbReference type="SMART" id="SM01361">
    <property type="entry name" value="A2M_recep"/>
    <property type="match status" value="2"/>
</dbReference>
<dbReference type="Gene3D" id="2.60.120.1540">
    <property type="match status" value="2"/>
</dbReference>
<dbReference type="Gene3D" id="2.60.40.2950">
    <property type="match status" value="2"/>
</dbReference>
<feature type="domain" description="Alpha-macroglobulin receptor-binding" evidence="13">
    <location>
        <begin position="1203"/>
        <end position="1292"/>
    </location>
</feature>
<dbReference type="Gene3D" id="2.60.40.690">
    <property type="entry name" value="Alpha-macroglobulin, receptor-binding domain"/>
    <property type="match status" value="2"/>
</dbReference>
<dbReference type="InterPro" id="IPR013783">
    <property type="entry name" value="Ig-like_fold"/>
</dbReference>
<accession>A0A182I5N8</accession>
<dbReference type="Pfam" id="PF00207">
    <property type="entry name" value="A2M"/>
    <property type="match status" value="2"/>
</dbReference>
<comment type="subunit">
    <text evidence="9">Heterodimer of a TEP1-N chain and an TEP1-C chain non-covalently linked. Forms a complex composed of TEP1-N and TEP1-C heterodimer, LRIM1 and APL1C; the interaction stabilizes TEP1-N and TEP1-C heterodimer, prevents its binding to tissues while circulating in the hemolymph and protects the thioester bond from hydrolysis. Mature TEP1 and to a lesser extent full-length TEP1 interact with SPCLIP1; the interaction is induced by microbial infection.</text>
</comment>
<evidence type="ECO:0000256" key="8">
    <source>
        <dbReference type="ARBA" id="ARBA00057615"/>
    </source>
</evidence>
<dbReference type="InterPro" id="IPR009048">
    <property type="entry name" value="A-macroglobulin_rcpt-bd"/>
</dbReference>
<dbReference type="Gene3D" id="1.50.10.20">
    <property type="match status" value="2"/>
</dbReference>
<dbReference type="Gene3D" id="2.60.40.1930">
    <property type="match status" value="4"/>
</dbReference>
<evidence type="ECO:0000256" key="2">
    <source>
        <dbReference type="ARBA" id="ARBA00022525"/>
    </source>
</evidence>
<evidence type="ECO:0000256" key="1">
    <source>
        <dbReference type="ARBA" id="ARBA00004613"/>
    </source>
</evidence>
<dbReference type="Pfam" id="PF07678">
    <property type="entry name" value="TED_complement"/>
    <property type="match status" value="2"/>
</dbReference>
<dbReference type="GO" id="GO:0004866">
    <property type="term" value="F:endopeptidase inhibitor activity"/>
    <property type="evidence" value="ECO:0007669"/>
    <property type="project" value="InterPro"/>
</dbReference>
<dbReference type="InterPro" id="IPR002890">
    <property type="entry name" value="MG2"/>
</dbReference>
<dbReference type="FunFam" id="2.60.40.1930:FF:000001">
    <property type="entry name" value="CD109 isoform 3"/>
    <property type="match status" value="2"/>
</dbReference>
<keyword evidence="4" id="KW-0391">Immunity</keyword>
<dbReference type="Pfam" id="PF17791">
    <property type="entry name" value="MG3"/>
    <property type="match status" value="2"/>
</dbReference>
<dbReference type="SUPFAM" id="SSF48239">
    <property type="entry name" value="Terpenoid cyclases/Protein prenyltransferases"/>
    <property type="match status" value="2"/>
</dbReference>
<dbReference type="InterPro" id="IPR008930">
    <property type="entry name" value="Terpenoid_cyclase/PrenylTrfase"/>
</dbReference>
<dbReference type="InterPro" id="IPR050473">
    <property type="entry name" value="A2M/Complement_sys"/>
</dbReference>
<dbReference type="VEuPathDB" id="VectorBase:AARA008890"/>
<reference evidence="14" key="1">
    <citation type="submission" date="2022-08" db="UniProtKB">
        <authorList>
            <consortium name="EnsemblMetazoa"/>
        </authorList>
    </citation>
    <scope>IDENTIFICATION</scope>
    <source>
        <strain evidence="14">Dongola</strain>
    </source>
</reference>
<keyword evidence="2" id="KW-0964">Secreted</keyword>
<evidence type="ECO:0000259" key="13">
    <source>
        <dbReference type="SMART" id="SM01361"/>
    </source>
</evidence>
<dbReference type="InterPro" id="IPR011626">
    <property type="entry name" value="Alpha-macroglobulin_TED"/>
</dbReference>
<evidence type="ECO:0000259" key="12">
    <source>
        <dbReference type="SMART" id="SM01360"/>
    </source>
</evidence>
<evidence type="ECO:0000256" key="3">
    <source>
        <dbReference type="ARBA" id="ARBA00022729"/>
    </source>
</evidence>
<evidence type="ECO:0000256" key="5">
    <source>
        <dbReference type="ARBA" id="ARBA00022966"/>
    </source>
</evidence>
<dbReference type="InterPro" id="IPR047565">
    <property type="entry name" value="Alpha-macroglob_thiol-ester_cl"/>
</dbReference>
<keyword evidence="5" id="KW-0882">Thioester bond</keyword>
<feature type="domain" description="Alpha-2-macroglobulin" evidence="12">
    <location>
        <begin position="606"/>
        <end position="697"/>
    </location>
</feature>
<dbReference type="EnsemblMetazoa" id="AARA008890-RA">
    <property type="protein sequence ID" value="AARA008890-PA"/>
    <property type="gene ID" value="AARA008890"/>
</dbReference>
<keyword evidence="6" id="KW-1015">Disulfide bond</keyword>
<comment type="function">
    <text evidence="8">Binds covalently through a thioester bond to the pathogen surface resulting in pathogen clearance.</text>
</comment>
<dbReference type="InterPro" id="IPR040839">
    <property type="entry name" value="MG4"/>
</dbReference>
<evidence type="ECO:0000256" key="4">
    <source>
        <dbReference type="ARBA" id="ARBA00022859"/>
    </source>
</evidence>
<dbReference type="Pfam" id="PF01835">
    <property type="entry name" value="MG2"/>
    <property type="match status" value="2"/>
</dbReference>
<dbReference type="Pfam" id="PF21412">
    <property type="entry name" value="TEP1_CUB2"/>
    <property type="match status" value="2"/>
</dbReference>
<dbReference type="EMBL" id="APCN01003473">
    <property type="status" value="NOT_ANNOTATED_CDS"/>
    <property type="molecule type" value="Genomic_DNA"/>
</dbReference>
<dbReference type="VEuPathDB" id="VectorBase:AARA21_011549"/>
<dbReference type="InterPro" id="IPR041555">
    <property type="entry name" value="MG3"/>
</dbReference>